<name>A0ABV5BRM2_9LEPT</name>
<dbReference type="SUPFAM" id="SSF47789">
    <property type="entry name" value="C-terminal domain of RNA polymerase alpha subunit"/>
    <property type="match status" value="1"/>
</dbReference>
<organism evidence="1 2">
    <name type="scientific">Leptospira wolffii</name>
    <dbReference type="NCBI Taxonomy" id="409998"/>
    <lineage>
        <taxon>Bacteria</taxon>
        <taxon>Pseudomonadati</taxon>
        <taxon>Spirochaetota</taxon>
        <taxon>Spirochaetia</taxon>
        <taxon>Leptospirales</taxon>
        <taxon>Leptospiraceae</taxon>
        <taxon>Leptospira</taxon>
    </lineage>
</organism>
<keyword evidence="2" id="KW-1185">Reference proteome</keyword>
<dbReference type="EMBL" id="JBHILJ010000008">
    <property type="protein sequence ID" value="MFB5737815.1"/>
    <property type="molecule type" value="Genomic_DNA"/>
</dbReference>
<accession>A0ABV5BRM2</accession>
<reference evidence="1 2" key="1">
    <citation type="submission" date="2024-09" db="EMBL/GenBank/DDBJ databases">
        <title>Taxonomic and Genotyping Characterization of Leptospira Strains isolated from Multiple Sources in Colombia highlights the importance of intermediate species.</title>
        <authorList>
            <person name="Torres Higuera L."/>
            <person name="Rojas Tapias D."/>
            <person name="Jimenez Velasquez S."/>
            <person name="Renjifo Ibanez C."/>
        </authorList>
    </citation>
    <scope>NUCLEOTIDE SEQUENCE [LARGE SCALE GENOMIC DNA]</scope>
    <source>
        <strain evidence="1 2">Lep080</strain>
    </source>
</reference>
<dbReference type="RefSeq" id="WP_135698783.1">
    <property type="nucleotide sequence ID" value="NZ_JBHILI010000009.1"/>
</dbReference>
<gene>
    <name evidence="1" type="ORF">ACE5IX_14920</name>
</gene>
<comment type="caution">
    <text evidence="1">The sequence shown here is derived from an EMBL/GenBank/DDBJ whole genome shotgun (WGS) entry which is preliminary data.</text>
</comment>
<evidence type="ECO:0000313" key="2">
    <source>
        <dbReference type="Proteomes" id="UP001580391"/>
    </source>
</evidence>
<sequence length="63" mass="6927">MKPTEFPKGIPAPALRGLASIGIQRLDQLIGKKEEELLELHGVGPKAIRLIREALRKEGKDLS</sequence>
<protein>
    <submittedName>
        <fullName evidence="1">RNA polymerase</fullName>
    </submittedName>
</protein>
<dbReference type="Gene3D" id="1.10.150.20">
    <property type="entry name" value="5' to 3' exonuclease, C-terminal subdomain"/>
    <property type="match status" value="1"/>
</dbReference>
<evidence type="ECO:0000313" key="1">
    <source>
        <dbReference type="EMBL" id="MFB5737815.1"/>
    </source>
</evidence>
<dbReference type="Proteomes" id="UP001580391">
    <property type="component" value="Unassembled WGS sequence"/>
</dbReference>
<proteinExistence type="predicted"/>